<evidence type="ECO:0000313" key="2">
    <source>
        <dbReference type="EMBL" id="JAD82742.1"/>
    </source>
</evidence>
<sequence>MTSTGNVQKLLESNIQMSGSANS</sequence>
<dbReference type="AlphaFoldDB" id="A0A0A9DG47"/>
<reference evidence="2" key="2">
    <citation type="journal article" date="2015" name="Data Brief">
        <title>Shoot transcriptome of the giant reed, Arundo donax.</title>
        <authorList>
            <person name="Barrero R.A."/>
            <person name="Guerrero F.D."/>
            <person name="Moolhuijzen P."/>
            <person name="Goolsby J.A."/>
            <person name="Tidwell J."/>
            <person name="Bellgard S.E."/>
            <person name="Bellgard M.I."/>
        </authorList>
    </citation>
    <scope>NUCLEOTIDE SEQUENCE</scope>
    <source>
        <tissue evidence="2">Shoot tissue taken approximately 20 cm above the soil surface</tissue>
    </source>
</reference>
<proteinExistence type="predicted"/>
<feature type="region of interest" description="Disordered" evidence="1">
    <location>
        <begin position="1"/>
        <end position="23"/>
    </location>
</feature>
<accession>A0A0A9DG47</accession>
<evidence type="ECO:0000256" key="1">
    <source>
        <dbReference type="SAM" id="MobiDB-lite"/>
    </source>
</evidence>
<dbReference type="EMBL" id="GBRH01215153">
    <property type="protein sequence ID" value="JAD82742.1"/>
    <property type="molecule type" value="Transcribed_RNA"/>
</dbReference>
<name>A0A0A9DG47_ARUDO</name>
<reference evidence="2" key="1">
    <citation type="submission" date="2014-09" db="EMBL/GenBank/DDBJ databases">
        <authorList>
            <person name="Magalhaes I.L.F."/>
            <person name="Oliveira U."/>
            <person name="Santos F.R."/>
            <person name="Vidigal T.H.D.A."/>
            <person name="Brescovit A.D."/>
            <person name="Santos A.J."/>
        </authorList>
    </citation>
    <scope>NUCLEOTIDE SEQUENCE</scope>
    <source>
        <tissue evidence="2">Shoot tissue taken approximately 20 cm above the soil surface</tissue>
    </source>
</reference>
<organism evidence="2">
    <name type="scientific">Arundo donax</name>
    <name type="common">Giant reed</name>
    <name type="synonym">Donax arundinaceus</name>
    <dbReference type="NCBI Taxonomy" id="35708"/>
    <lineage>
        <taxon>Eukaryota</taxon>
        <taxon>Viridiplantae</taxon>
        <taxon>Streptophyta</taxon>
        <taxon>Embryophyta</taxon>
        <taxon>Tracheophyta</taxon>
        <taxon>Spermatophyta</taxon>
        <taxon>Magnoliopsida</taxon>
        <taxon>Liliopsida</taxon>
        <taxon>Poales</taxon>
        <taxon>Poaceae</taxon>
        <taxon>PACMAD clade</taxon>
        <taxon>Arundinoideae</taxon>
        <taxon>Arundineae</taxon>
        <taxon>Arundo</taxon>
    </lineage>
</organism>
<protein>
    <submittedName>
        <fullName evidence="2">Uncharacterized protein</fullName>
    </submittedName>
</protein>